<comment type="caution">
    <text evidence="2">The sequence shown here is derived from an EMBL/GenBank/DDBJ whole genome shotgun (WGS) entry which is preliminary data.</text>
</comment>
<evidence type="ECO:0000313" key="3">
    <source>
        <dbReference type="Proteomes" id="UP000619078"/>
    </source>
</evidence>
<keyword evidence="1" id="KW-0812">Transmembrane</keyword>
<keyword evidence="1" id="KW-1133">Transmembrane helix</keyword>
<sequence>MMSPHFQKLLITLFLMLIISLVVLALYCRNKSQSYIGTGRVAEIEAWSIKAAFSWILSGGLSIGFILMIL</sequence>
<dbReference type="Proteomes" id="UP000619078">
    <property type="component" value="Unassembled WGS sequence"/>
</dbReference>
<name>A0A926S1Q8_9SPHI</name>
<dbReference type="AlphaFoldDB" id="A0A926S1Q8"/>
<evidence type="ECO:0000313" key="2">
    <source>
        <dbReference type="EMBL" id="MBD1393072.1"/>
    </source>
</evidence>
<keyword evidence="1" id="KW-0472">Membrane</keyword>
<accession>A0A926S1Q8</accession>
<keyword evidence="3" id="KW-1185">Reference proteome</keyword>
<feature type="transmembrane region" description="Helical" evidence="1">
    <location>
        <begin position="49"/>
        <end position="69"/>
    </location>
</feature>
<dbReference type="RefSeq" id="WP_191162624.1">
    <property type="nucleotide sequence ID" value="NZ_JACWMX010000003.1"/>
</dbReference>
<reference evidence="2" key="1">
    <citation type="submission" date="2020-09" db="EMBL/GenBank/DDBJ databases">
        <title>Novel species of Mucilaginibacter isolated from a glacier on the Tibetan Plateau.</title>
        <authorList>
            <person name="Liu Q."/>
            <person name="Xin Y.-H."/>
        </authorList>
    </citation>
    <scope>NUCLEOTIDE SEQUENCE</scope>
    <source>
        <strain evidence="2">ZB1P21</strain>
    </source>
</reference>
<protein>
    <submittedName>
        <fullName evidence="2">Uncharacterized protein</fullName>
    </submittedName>
</protein>
<evidence type="ECO:0000256" key="1">
    <source>
        <dbReference type="SAM" id="Phobius"/>
    </source>
</evidence>
<proteinExistence type="predicted"/>
<dbReference type="EMBL" id="JACWMX010000003">
    <property type="protein sequence ID" value="MBD1393072.1"/>
    <property type="molecule type" value="Genomic_DNA"/>
</dbReference>
<organism evidence="2 3">
    <name type="scientific">Mucilaginibacter glaciei</name>
    <dbReference type="NCBI Taxonomy" id="2772109"/>
    <lineage>
        <taxon>Bacteria</taxon>
        <taxon>Pseudomonadati</taxon>
        <taxon>Bacteroidota</taxon>
        <taxon>Sphingobacteriia</taxon>
        <taxon>Sphingobacteriales</taxon>
        <taxon>Sphingobacteriaceae</taxon>
        <taxon>Mucilaginibacter</taxon>
    </lineage>
</organism>
<gene>
    <name evidence="2" type="ORF">IDJ76_08180</name>
</gene>